<proteinExistence type="predicted"/>
<reference evidence="1 2" key="1">
    <citation type="submission" date="2012-05" db="EMBL/GenBank/DDBJ databases">
        <authorList>
            <person name="Weinstock G."/>
            <person name="Sodergren E."/>
            <person name="Lobos E.A."/>
            <person name="Fulton L."/>
            <person name="Fulton R."/>
            <person name="Courtney L."/>
            <person name="Fronick C."/>
            <person name="O'Laughlin M."/>
            <person name="Godfrey J."/>
            <person name="Wilson R.M."/>
            <person name="Miner T."/>
            <person name="Farmer C."/>
            <person name="Delehaunty K."/>
            <person name="Cordes M."/>
            <person name="Minx P."/>
            <person name="Tomlinson C."/>
            <person name="Chen J."/>
            <person name="Wollam A."/>
            <person name="Pepin K.H."/>
            <person name="Bhonagiri V."/>
            <person name="Zhang X."/>
            <person name="Suruliraj S."/>
            <person name="Warren W."/>
            <person name="Mitreva M."/>
            <person name="Mardis E.R."/>
            <person name="Wilson R.K."/>
        </authorList>
    </citation>
    <scope>NUCLEOTIDE SEQUENCE [LARGE SCALE GENOMIC DNA]</scope>
    <source>
        <strain evidence="1 2">F0235</strain>
    </source>
</reference>
<organism evidence="1 2">
    <name type="scientific">Corynebacterium durum F0235</name>
    <dbReference type="NCBI Taxonomy" id="1035195"/>
    <lineage>
        <taxon>Bacteria</taxon>
        <taxon>Bacillati</taxon>
        <taxon>Actinomycetota</taxon>
        <taxon>Actinomycetes</taxon>
        <taxon>Mycobacteriales</taxon>
        <taxon>Corynebacteriaceae</taxon>
        <taxon>Corynebacterium</taxon>
    </lineage>
</organism>
<comment type="caution">
    <text evidence="1">The sequence shown here is derived from an EMBL/GenBank/DDBJ whole genome shotgun (WGS) entry which is preliminary data.</text>
</comment>
<dbReference type="HOGENOM" id="CLU_2232043_0_0_11"/>
<name>L1MJ28_9CORY</name>
<dbReference type="AlphaFoldDB" id="L1MJ28"/>
<protein>
    <submittedName>
        <fullName evidence="1">Uncharacterized protein</fullName>
    </submittedName>
</protein>
<keyword evidence="2" id="KW-1185">Reference proteome</keyword>
<evidence type="ECO:0000313" key="1">
    <source>
        <dbReference type="EMBL" id="EKX90949.1"/>
    </source>
</evidence>
<gene>
    <name evidence="1" type="ORF">HMPREF9997_01015</name>
</gene>
<dbReference type="RefSeq" id="WP_006063254.1">
    <property type="nucleotide sequence ID" value="NZ_KB290830.1"/>
</dbReference>
<sequence>MSLAQEFIDALNTDNSADADHAALIGSDGDALLVRYRGQDLPWQIPVRIQESGWSKLQHNLENPWGPSFGLSLLEELYKLDERAWIKPELHLINDSGVWQLLETA</sequence>
<dbReference type="EMBL" id="AMEM01000016">
    <property type="protein sequence ID" value="EKX90949.1"/>
    <property type="molecule type" value="Genomic_DNA"/>
</dbReference>
<dbReference type="eggNOG" id="ENOG5031JMV">
    <property type="taxonomic scope" value="Bacteria"/>
</dbReference>
<dbReference type="OrthoDB" id="9843825at2"/>
<dbReference type="Proteomes" id="UP000010445">
    <property type="component" value="Unassembled WGS sequence"/>
</dbReference>
<evidence type="ECO:0000313" key="2">
    <source>
        <dbReference type="Proteomes" id="UP000010445"/>
    </source>
</evidence>
<accession>L1MJ28</accession>
<dbReference type="STRING" id="1035195.HMPREF9997_01015"/>
<dbReference type="GeneID" id="84896295"/>